<keyword evidence="7 10" id="KW-0460">Magnesium</keyword>
<dbReference type="OrthoDB" id="9778595at2"/>
<evidence type="ECO:0000256" key="2">
    <source>
        <dbReference type="ARBA" id="ARBA00016337"/>
    </source>
</evidence>
<sequence length="300" mass="31059">MSILNRRRFLAISATALAVPTGVAASAHVARWTGYALGGPVSMQLVGVAQPDADLIFTRVEAELDRLEDIFSLYRDNSELSRLNRFGALVDPSAEFLHVLSACASLHAASKGQFDPTVQPLWLAIANDADDDTIAAAKALVGWSNVTFDANQIRLPTGGALTLNGIAQGAVTDRIAALLRGQGLQDVLVDMGEIAALGQGPNGPWSIGVAKTDGTLVHRLTATDRAIATSVPTAMEIGDTEGHILSPTGGAPVQALVSVSAPTAMIADGLSTALCLVDDATGKKIVAAFPDAKIEVMTSV</sequence>
<proteinExistence type="inferred from homology"/>
<keyword evidence="3 10" id="KW-0285">Flavoprotein</keyword>
<comment type="catalytic activity">
    <reaction evidence="9 10">
        <text>L-threonyl-[protein] + FAD = FMN-L-threonyl-[protein] + AMP + H(+)</text>
        <dbReference type="Rhea" id="RHEA:36847"/>
        <dbReference type="Rhea" id="RHEA-COMP:11060"/>
        <dbReference type="Rhea" id="RHEA-COMP:11061"/>
        <dbReference type="ChEBI" id="CHEBI:15378"/>
        <dbReference type="ChEBI" id="CHEBI:30013"/>
        <dbReference type="ChEBI" id="CHEBI:57692"/>
        <dbReference type="ChEBI" id="CHEBI:74257"/>
        <dbReference type="ChEBI" id="CHEBI:456215"/>
        <dbReference type="EC" id="2.7.1.180"/>
    </reaction>
</comment>
<accession>A0A1I0R9Z1</accession>
<dbReference type="STRING" id="1173584.SAMN05444851_3275"/>
<evidence type="ECO:0000256" key="5">
    <source>
        <dbReference type="ARBA" id="ARBA00022723"/>
    </source>
</evidence>
<dbReference type="SUPFAM" id="SSF143631">
    <property type="entry name" value="ApbE-like"/>
    <property type="match status" value="1"/>
</dbReference>
<dbReference type="PANTHER" id="PTHR30040:SF2">
    <property type="entry name" value="FAD:PROTEIN FMN TRANSFERASE"/>
    <property type="match status" value="1"/>
</dbReference>
<dbReference type="InterPro" id="IPR003374">
    <property type="entry name" value="ApbE-like_sf"/>
</dbReference>
<dbReference type="EC" id="2.7.1.180" evidence="1 10"/>
<reference evidence="13 14" key="1">
    <citation type="submission" date="2016-10" db="EMBL/GenBank/DDBJ databases">
        <authorList>
            <person name="de Groot N.N."/>
        </authorList>
    </citation>
    <scope>NUCLEOTIDE SEQUENCE [LARGE SCALE GENOMIC DNA]</scope>
    <source>
        <strain evidence="13 14">DSM 29439</strain>
    </source>
</reference>
<evidence type="ECO:0000313" key="13">
    <source>
        <dbReference type="EMBL" id="SEW37408.1"/>
    </source>
</evidence>
<comment type="cofactor">
    <cofactor evidence="11">
        <name>Mg(2+)</name>
        <dbReference type="ChEBI" id="CHEBI:18420"/>
    </cofactor>
    <cofactor evidence="11">
        <name>Mn(2+)</name>
        <dbReference type="ChEBI" id="CHEBI:29035"/>
    </cofactor>
    <text evidence="11">Magnesium. Can also use manganese.</text>
</comment>
<feature type="chain" id="PRO_5039949956" description="FAD:protein FMN transferase" evidence="12">
    <location>
        <begin position="19"/>
        <end position="300"/>
    </location>
</feature>
<dbReference type="PROSITE" id="PS51318">
    <property type="entry name" value="TAT"/>
    <property type="match status" value="1"/>
</dbReference>
<keyword evidence="4 10" id="KW-0808">Transferase</keyword>
<protein>
    <recommendedName>
        <fullName evidence="2 10">FAD:protein FMN transferase</fullName>
        <ecNumber evidence="1 10">2.7.1.180</ecNumber>
    </recommendedName>
    <alternativeName>
        <fullName evidence="8 10">Flavin transferase</fullName>
    </alternativeName>
</protein>
<dbReference type="PANTHER" id="PTHR30040">
    <property type="entry name" value="THIAMINE BIOSYNTHESIS LIPOPROTEIN APBE"/>
    <property type="match status" value="1"/>
</dbReference>
<dbReference type="AlphaFoldDB" id="A0A1I0R9Z1"/>
<gene>
    <name evidence="13" type="ORF">SAMN05444851_3275</name>
</gene>
<evidence type="ECO:0000256" key="6">
    <source>
        <dbReference type="ARBA" id="ARBA00022827"/>
    </source>
</evidence>
<dbReference type="InterPro" id="IPR024932">
    <property type="entry name" value="ApbE"/>
</dbReference>
<keyword evidence="13" id="KW-0449">Lipoprotein</keyword>
<keyword evidence="6 10" id="KW-0274">FAD</keyword>
<feature type="binding site" evidence="11">
    <location>
        <position position="268"/>
    </location>
    <ligand>
        <name>Mg(2+)</name>
        <dbReference type="ChEBI" id="CHEBI:18420"/>
    </ligand>
</feature>
<evidence type="ECO:0000256" key="1">
    <source>
        <dbReference type="ARBA" id="ARBA00011955"/>
    </source>
</evidence>
<organism evidence="13 14">
    <name type="scientific">Aliiroseovarius sediminilitoris</name>
    <dbReference type="NCBI Taxonomy" id="1173584"/>
    <lineage>
        <taxon>Bacteria</taxon>
        <taxon>Pseudomonadati</taxon>
        <taxon>Pseudomonadota</taxon>
        <taxon>Alphaproteobacteria</taxon>
        <taxon>Rhodobacterales</taxon>
        <taxon>Paracoccaceae</taxon>
        <taxon>Aliiroseovarius</taxon>
    </lineage>
</organism>
<keyword evidence="14" id="KW-1185">Reference proteome</keyword>
<evidence type="ECO:0000256" key="3">
    <source>
        <dbReference type="ARBA" id="ARBA00022630"/>
    </source>
</evidence>
<dbReference type="EMBL" id="FOJB01000003">
    <property type="protein sequence ID" value="SEW37408.1"/>
    <property type="molecule type" value="Genomic_DNA"/>
</dbReference>
<dbReference type="RefSeq" id="WP_091433339.1">
    <property type="nucleotide sequence ID" value="NZ_FOJB01000003.1"/>
</dbReference>
<dbReference type="Pfam" id="PF02424">
    <property type="entry name" value="ApbE"/>
    <property type="match status" value="1"/>
</dbReference>
<feature type="binding site" evidence="11">
    <location>
        <position position="165"/>
    </location>
    <ligand>
        <name>Mg(2+)</name>
        <dbReference type="ChEBI" id="CHEBI:18420"/>
    </ligand>
</feature>
<dbReference type="GO" id="GO:0016740">
    <property type="term" value="F:transferase activity"/>
    <property type="evidence" value="ECO:0007669"/>
    <property type="project" value="UniProtKB-UniRule"/>
</dbReference>
<feature type="binding site" evidence="11">
    <location>
        <position position="272"/>
    </location>
    <ligand>
        <name>Mg(2+)</name>
        <dbReference type="ChEBI" id="CHEBI:18420"/>
    </ligand>
</feature>
<keyword evidence="12" id="KW-0732">Signal</keyword>
<evidence type="ECO:0000256" key="4">
    <source>
        <dbReference type="ARBA" id="ARBA00022679"/>
    </source>
</evidence>
<evidence type="ECO:0000256" key="12">
    <source>
        <dbReference type="SAM" id="SignalP"/>
    </source>
</evidence>
<comment type="similarity">
    <text evidence="10">Belongs to the ApbE family.</text>
</comment>
<evidence type="ECO:0000313" key="14">
    <source>
        <dbReference type="Proteomes" id="UP000199650"/>
    </source>
</evidence>
<dbReference type="InterPro" id="IPR006311">
    <property type="entry name" value="TAT_signal"/>
</dbReference>
<dbReference type="GO" id="GO:0046872">
    <property type="term" value="F:metal ion binding"/>
    <property type="evidence" value="ECO:0007669"/>
    <property type="project" value="UniProtKB-UniRule"/>
</dbReference>
<evidence type="ECO:0000256" key="10">
    <source>
        <dbReference type="PIRNR" id="PIRNR006268"/>
    </source>
</evidence>
<dbReference type="PIRSF" id="PIRSF006268">
    <property type="entry name" value="ApbE"/>
    <property type="match status" value="1"/>
</dbReference>
<name>A0A1I0R9Z1_9RHOB</name>
<keyword evidence="5 10" id="KW-0479">Metal-binding</keyword>
<feature type="signal peptide" evidence="12">
    <location>
        <begin position="1"/>
        <end position="18"/>
    </location>
</feature>
<dbReference type="Proteomes" id="UP000199650">
    <property type="component" value="Unassembled WGS sequence"/>
</dbReference>
<dbReference type="Gene3D" id="3.10.520.10">
    <property type="entry name" value="ApbE-like domains"/>
    <property type="match status" value="1"/>
</dbReference>
<evidence type="ECO:0000256" key="8">
    <source>
        <dbReference type="ARBA" id="ARBA00031306"/>
    </source>
</evidence>
<evidence type="ECO:0000256" key="9">
    <source>
        <dbReference type="ARBA" id="ARBA00048540"/>
    </source>
</evidence>
<evidence type="ECO:0000256" key="11">
    <source>
        <dbReference type="PIRSR" id="PIRSR006268-2"/>
    </source>
</evidence>
<evidence type="ECO:0000256" key="7">
    <source>
        <dbReference type="ARBA" id="ARBA00022842"/>
    </source>
</evidence>